<evidence type="ECO:0000313" key="4">
    <source>
        <dbReference type="Proteomes" id="UP000192042"/>
    </source>
</evidence>
<dbReference type="GO" id="GO:0016811">
    <property type="term" value="F:hydrolase activity, acting on carbon-nitrogen (but not peptide) bonds, in linear amides"/>
    <property type="evidence" value="ECO:0007669"/>
    <property type="project" value="TreeGrafter"/>
</dbReference>
<dbReference type="CDD" id="cd07197">
    <property type="entry name" value="nitrilase"/>
    <property type="match status" value="1"/>
</dbReference>
<dbReference type="STRING" id="1325564.NSJP_3553"/>
<dbReference type="PANTHER" id="PTHR43674">
    <property type="entry name" value="NITRILASE C965.09-RELATED"/>
    <property type="match status" value="1"/>
</dbReference>
<evidence type="ECO:0000313" key="3">
    <source>
        <dbReference type="EMBL" id="SLM49720.1"/>
    </source>
</evidence>
<dbReference type="SUPFAM" id="SSF56317">
    <property type="entry name" value="Carbon-nitrogen hydrolase"/>
    <property type="match status" value="1"/>
</dbReference>
<sequence>MMIGIDRRKIALLHLLLVPGDIERNRSVTVEAVKLAAKTGAQWIVTPELTVCGLQFPQVVGTEWIQPQPDPWMQRFCQLVKTLRCTVFLAIPEREGRKLYNSVFVIDPDGRIIGRHRKINVKSDSLSWSMPGDRVAAVECDGVKVGLPICSDVYTRHLTDALKTDGAQMIISPASWGPGIHGPNGEWEARTEETGLPLIVCNRTGTERTLDFLKAPSLAVKNGKRILSYTSDRSAVLTCEWDFVAMKPLSAAYQTVYLPG</sequence>
<dbReference type="AlphaFoldDB" id="A0A1W1I9Q3"/>
<dbReference type="InterPro" id="IPR050345">
    <property type="entry name" value="Aliph_Amidase/BUP"/>
</dbReference>
<organism evidence="3 4">
    <name type="scientific">Nitrospira japonica</name>
    <dbReference type="NCBI Taxonomy" id="1325564"/>
    <lineage>
        <taxon>Bacteria</taxon>
        <taxon>Pseudomonadati</taxon>
        <taxon>Nitrospirota</taxon>
        <taxon>Nitrospiria</taxon>
        <taxon>Nitrospirales</taxon>
        <taxon>Nitrospiraceae</taxon>
        <taxon>Nitrospira</taxon>
    </lineage>
</organism>
<dbReference type="Pfam" id="PF00795">
    <property type="entry name" value="CN_hydrolase"/>
    <property type="match status" value="1"/>
</dbReference>
<dbReference type="PANTHER" id="PTHR43674:SF16">
    <property type="entry name" value="CARBON-NITROGEN FAMILY, PUTATIVE (AFU_ORTHOLOGUE AFUA_5G02350)-RELATED"/>
    <property type="match status" value="1"/>
</dbReference>
<keyword evidence="4" id="KW-1185">Reference proteome</keyword>
<keyword evidence="1" id="KW-0378">Hydrolase</keyword>
<dbReference type="InterPro" id="IPR036526">
    <property type="entry name" value="C-N_Hydrolase_sf"/>
</dbReference>
<dbReference type="Gene3D" id="3.60.110.10">
    <property type="entry name" value="Carbon-nitrogen hydrolase"/>
    <property type="match status" value="1"/>
</dbReference>
<reference evidence="3 4" key="1">
    <citation type="submission" date="2017-03" db="EMBL/GenBank/DDBJ databases">
        <authorList>
            <person name="Afonso C.L."/>
            <person name="Miller P.J."/>
            <person name="Scott M.A."/>
            <person name="Spackman E."/>
            <person name="Goraichik I."/>
            <person name="Dimitrov K.M."/>
            <person name="Suarez D.L."/>
            <person name="Swayne D.E."/>
        </authorList>
    </citation>
    <scope>NUCLEOTIDE SEQUENCE [LARGE SCALE GENOMIC DNA]</scope>
    <source>
        <strain evidence="3">Genome sequencing of Nitrospira japonica strain NJ11</strain>
    </source>
</reference>
<accession>A0A1W1I9Q3</accession>
<name>A0A1W1I9Q3_9BACT</name>
<feature type="domain" description="CN hydrolase" evidence="2">
    <location>
        <begin position="8"/>
        <end position="243"/>
    </location>
</feature>
<dbReference type="EMBL" id="LT828648">
    <property type="protein sequence ID" value="SLM49720.1"/>
    <property type="molecule type" value="Genomic_DNA"/>
</dbReference>
<dbReference type="Proteomes" id="UP000192042">
    <property type="component" value="Chromosome I"/>
</dbReference>
<evidence type="ECO:0000256" key="1">
    <source>
        <dbReference type="ARBA" id="ARBA00022801"/>
    </source>
</evidence>
<dbReference type="InterPro" id="IPR003010">
    <property type="entry name" value="C-N_Hydrolase"/>
</dbReference>
<dbReference type="RefSeq" id="WP_172834405.1">
    <property type="nucleotide sequence ID" value="NZ_LT828648.1"/>
</dbReference>
<gene>
    <name evidence="3" type="ORF">NSJP_3553</name>
</gene>
<protein>
    <recommendedName>
        <fullName evidence="2">CN hydrolase domain-containing protein</fullName>
    </recommendedName>
</protein>
<proteinExistence type="predicted"/>
<evidence type="ECO:0000259" key="2">
    <source>
        <dbReference type="PROSITE" id="PS50263"/>
    </source>
</evidence>
<dbReference type="KEGG" id="nja:NSJP_3553"/>
<dbReference type="PROSITE" id="PS50263">
    <property type="entry name" value="CN_HYDROLASE"/>
    <property type="match status" value="1"/>
</dbReference>